<dbReference type="AlphaFoldDB" id="A0AAD8XAI2"/>
<evidence type="ECO:0000256" key="2">
    <source>
        <dbReference type="SAM" id="MobiDB-lite"/>
    </source>
</evidence>
<evidence type="ECO:0000313" key="3">
    <source>
        <dbReference type="EMBL" id="KAK1704775.1"/>
    </source>
</evidence>
<feature type="region of interest" description="Disordered" evidence="2">
    <location>
        <begin position="81"/>
        <end position="151"/>
    </location>
</feature>
<accession>A0AAD8XAI2</accession>
<comment type="caution">
    <text evidence="3">The sequence shown here is derived from an EMBL/GenBank/DDBJ whole genome shotgun (WGS) entry which is preliminary data.</text>
</comment>
<proteinExistence type="predicted"/>
<keyword evidence="4" id="KW-1185">Reference proteome</keyword>
<dbReference type="EMBL" id="JAHMHS010000258">
    <property type="protein sequence ID" value="KAK1704775.1"/>
    <property type="molecule type" value="Genomic_DNA"/>
</dbReference>
<protein>
    <submittedName>
        <fullName evidence="3">Uncharacterized protein</fullName>
    </submittedName>
</protein>
<evidence type="ECO:0000313" key="4">
    <source>
        <dbReference type="Proteomes" id="UP001244207"/>
    </source>
</evidence>
<name>A0AAD8XAI2_GLOAC</name>
<feature type="coiled-coil region" evidence="1">
    <location>
        <begin position="53"/>
        <end position="80"/>
    </location>
</feature>
<gene>
    <name evidence="3" type="ORF">BDZ83DRAFT_798056</name>
</gene>
<dbReference type="RefSeq" id="XP_060357474.1">
    <property type="nucleotide sequence ID" value="XM_060515915.1"/>
</dbReference>
<dbReference type="Proteomes" id="UP001244207">
    <property type="component" value="Unassembled WGS sequence"/>
</dbReference>
<evidence type="ECO:0000256" key="1">
    <source>
        <dbReference type="SAM" id="Coils"/>
    </source>
</evidence>
<dbReference type="GeneID" id="85399813"/>
<keyword evidence="1" id="KW-0175">Coiled coil</keyword>
<sequence length="151" mass="16478">MQQDIDTMKEVVEGHGAEIAALKSKLAAALGGEAGDTHKHTQIIQPGQMEDSGKGLCDEIKALQRRNKEIQAEVTAMREEMNARLQYTGQKRSRSDEDDEAGGHPQKKAKIVRGEVGEAGDMQGSRGPVAETGETWVPSRLREGRKTTAHF</sequence>
<feature type="compositionally biased region" description="Basic and acidic residues" evidence="2">
    <location>
        <begin position="140"/>
        <end position="151"/>
    </location>
</feature>
<reference evidence="3" key="1">
    <citation type="submission" date="2021-12" db="EMBL/GenBank/DDBJ databases">
        <title>Comparative genomics, transcriptomics and evolutionary studies reveal genomic signatures of adaptation to plant cell wall in hemibiotrophic fungi.</title>
        <authorList>
            <consortium name="DOE Joint Genome Institute"/>
            <person name="Baroncelli R."/>
            <person name="Diaz J.F."/>
            <person name="Benocci T."/>
            <person name="Peng M."/>
            <person name="Battaglia E."/>
            <person name="Haridas S."/>
            <person name="Andreopoulos W."/>
            <person name="Labutti K."/>
            <person name="Pangilinan J."/>
            <person name="Floch G.L."/>
            <person name="Makela M.R."/>
            <person name="Henrissat B."/>
            <person name="Grigoriev I.V."/>
            <person name="Crouch J.A."/>
            <person name="De Vries R.P."/>
            <person name="Sukno S.A."/>
            <person name="Thon M.R."/>
        </authorList>
    </citation>
    <scope>NUCLEOTIDE SEQUENCE</scope>
    <source>
        <strain evidence="3">CBS 112980</strain>
    </source>
</reference>
<organism evidence="3 4">
    <name type="scientific">Glomerella acutata</name>
    <name type="common">Colletotrichum acutatum</name>
    <dbReference type="NCBI Taxonomy" id="27357"/>
    <lineage>
        <taxon>Eukaryota</taxon>
        <taxon>Fungi</taxon>
        <taxon>Dikarya</taxon>
        <taxon>Ascomycota</taxon>
        <taxon>Pezizomycotina</taxon>
        <taxon>Sordariomycetes</taxon>
        <taxon>Hypocreomycetidae</taxon>
        <taxon>Glomerellales</taxon>
        <taxon>Glomerellaceae</taxon>
        <taxon>Colletotrichum</taxon>
        <taxon>Colletotrichum acutatum species complex</taxon>
    </lineage>
</organism>